<dbReference type="InterPro" id="IPR003399">
    <property type="entry name" value="Mce/MlaD"/>
</dbReference>
<dbReference type="STRING" id="655355.SAMN05216283_10279"/>
<protein>
    <submittedName>
        <fullName evidence="3">Phospholipid/cholesterol/gamma-HCH transport system substrate-binding protein</fullName>
    </submittedName>
</protein>
<feature type="domain" description="Mce/MlaD" evidence="2">
    <location>
        <begin position="41"/>
        <end position="117"/>
    </location>
</feature>
<dbReference type="AlphaFoldDB" id="A0A1I2EFP4"/>
<evidence type="ECO:0000259" key="2">
    <source>
        <dbReference type="Pfam" id="PF02470"/>
    </source>
</evidence>
<dbReference type="EMBL" id="FONW01000002">
    <property type="protein sequence ID" value="SFE91549.1"/>
    <property type="molecule type" value="Genomic_DNA"/>
</dbReference>
<evidence type="ECO:0000313" key="3">
    <source>
        <dbReference type="EMBL" id="SFE91549.1"/>
    </source>
</evidence>
<keyword evidence="1" id="KW-0472">Membrane</keyword>
<keyword evidence="4" id="KW-1185">Reference proteome</keyword>
<accession>A0A1I2EFP4</accession>
<keyword evidence="1" id="KW-1133">Transmembrane helix</keyword>
<evidence type="ECO:0000313" key="4">
    <source>
        <dbReference type="Proteomes" id="UP000198964"/>
    </source>
</evidence>
<dbReference type="InterPro" id="IPR052336">
    <property type="entry name" value="MlaD_Phospholipid_Transporter"/>
</dbReference>
<sequence length="315" mass="34483">MGKSKSRSFKLGLFVSAGVLLFMLAVYYLGSKQNLFSSSFTVQSRFYDVKGLVEGNKVRYSGIDVGTVSSVKLIADSTIMVELSIDERVREFIRKDSKVEIGREGLMGSKLVFIHPGTAVAGSIGDNGELESVKSVDIEEMLREAQKIIDDGRAVSKNLLAMSRKINEGEGDLARLINDNTITTTLSQTGDELLGIAQNAREITEKVNKGEGDLGRLLNDTTITFQMNRSLSQLEEVGANADTFTQEMAKFGKALNNGQGLLNRLVYDSVMAVHVDTTIVKVGEGVDDVVETAEAIRESWLLNLFSGRKKKKVEK</sequence>
<dbReference type="Pfam" id="PF02470">
    <property type="entry name" value="MlaD"/>
    <property type="match status" value="1"/>
</dbReference>
<keyword evidence="1" id="KW-0812">Transmembrane</keyword>
<dbReference type="PANTHER" id="PTHR33371">
    <property type="entry name" value="INTERMEMBRANE PHOSPHOLIPID TRANSPORT SYSTEM BINDING PROTEIN MLAD-RELATED"/>
    <property type="match status" value="1"/>
</dbReference>
<gene>
    <name evidence="3" type="ORF">SAMN05216283_10279</name>
</gene>
<evidence type="ECO:0000256" key="1">
    <source>
        <dbReference type="SAM" id="Phobius"/>
    </source>
</evidence>
<dbReference type="PANTHER" id="PTHR33371:SF4">
    <property type="entry name" value="INTERMEMBRANE PHOSPHOLIPID TRANSPORT SYSTEM BINDING PROTEIN MLAD"/>
    <property type="match status" value="1"/>
</dbReference>
<dbReference type="Proteomes" id="UP000198964">
    <property type="component" value="Unassembled WGS sequence"/>
</dbReference>
<reference evidence="3 4" key="1">
    <citation type="submission" date="2016-10" db="EMBL/GenBank/DDBJ databases">
        <authorList>
            <person name="de Groot N.N."/>
        </authorList>
    </citation>
    <scope>NUCLEOTIDE SEQUENCE [LARGE SCALE GENOMIC DNA]</scope>
    <source>
        <strain evidence="3 4">CGMCC 1.9156</strain>
    </source>
</reference>
<dbReference type="RefSeq" id="WP_093918766.1">
    <property type="nucleotide sequence ID" value="NZ_FONW01000002.1"/>
</dbReference>
<organism evidence="3 4">
    <name type="scientific">Sunxiuqinia elliptica</name>
    <dbReference type="NCBI Taxonomy" id="655355"/>
    <lineage>
        <taxon>Bacteria</taxon>
        <taxon>Pseudomonadati</taxon>
        <taxon>Bacteroidota</taxon>
        <taxon>Bacteroidia</taxon>
        <taxon>Marinilabiliales</taxon>
        <taxon>Prolixibacteraceae</taxon>
        <taxon>Sunxiuqinia</taxon>
    </lineage>
</organism>
<proteinExistence type="predicted"/>
<name>A0A1I2EFP4_9BACT</name>
<feature type="transmembrane region" description="Helical" evidence="1">
    <location>
        <begin position="12"/>
        <end position="30"/>
    </location>
</feature>